<evidence type="ECO:0000313" key="3">
    <source>
        <dbReference type="EnsemblPlants" id="KQJ96710"/>
    </source>
</evidence>
<evidence type="ECO:0000313" key="2">
    <source>
        <dbReference type="EMBL" id="KQJ96710.1"/>
    </source>
</evidence>
<keyword evidence="1" id="KW-1133">Transmembrane helix</keyword>
<keyword evidence="1" id="KW-0472">Membrane</keyword>
<accession>A0A0Q3FA73</accession>
<organism evidence="2">
    <name type="scientific">Brachypodium distachyon</name>
    <name type="common">Purple false brome</name>
    <name type="synonym">Trachynia distachya</name>
    <dbReference type="NCBI Taxonomy" id="15368"/>
    <lineage>
        <taxon>Eukaryota</taxon>
        <taxon>Viridiplantae</taxon>
        <taxon>Streptophyta</taxon>
        <taxon>Embryophyta</taxon>
        <taxon>Tracheophyta</taxon>
        <taxon>Spermatophyta</taxon>
        <taxon>Magnoliopsida</taxon>
        <taxon>Liliopsida</taxon>
        <taxon>Poales</taxon>
        <taxon>Poaceae</taxon>
        <taxon>BOP clade</taxon>
        <taxon>Pooideae</taxon>
        <taxon>Stipodae</taxon>
        <taxon>Brachypodieae</taxon>
        <taxon>Brachypodium</taxon>
    </lineage>
</organism>
<dbReference type="EnsemblPlants" id="KQJ96710">
    <property type="protein sequence ID" value="KQJ96710"/>
    <property type="gene ID" value="BRADI_3g26745v3"/>
</dbReference>
<sequence length="155" mass="17440">MPGSFAMRRLCMDAMLRVHREALQKSSFLEKGWGRALDNLQTVKNKCEDMCSRKAEGSNDSASPFGETCAARDIRELVSWIQATVNVNEDTIQQSIYGRSEARTKHCIYSLTTSKILLGVLVTQRCTILILNYYYFIFLFSFFSTGGPAVGAWMG</sequence>
<dbReference type="Proteomes" id="UP000008810">
    <property type="component" value="Chromosome 3"/>
</dbReference>
<name>A0A0Q3FA73_BRADI</name>
<dbReference type="Gramene" id="KQJ96710">
    <property type="protein sequence ID" value="KQJ96710"/>
    <property type="gene ID" value="BRADI_3g26745v3"/>
</dbReference>
<protein>
    <submittedName>
        <fullName evidence="2 3">Uncharacterized protein</fullName>
    </submittedName>
</protein>
<feature type="transmembrane region" description="Helical" evidence="1">
    <location>
        <begin position="133"/>
        <end position="154"/>
    </location>
</feature>
<proteinExistence type="predicted"/>
<keyword evidence="1" id="KW-0812">Transmembrane</keyword>
<evidence type="ECO:0000256" key="1">
    <source>
        <dbReference type="SAM" id="Phobius"/>
    </source>
</evidence>
<reference evidence="2 3" key="1">
    <citation type="journal article" date="2010" name="Nature">
        <title>Genome sequencing and analysis of the model grass Brachypodium distachyon.</title>
        <authorList>
            <consortium name="International Brachypodium Initiative"/>
        </authorList>
    </citation>
    <scope>NUCLEOTIDE SEQUENCE [LARGE SCALE GENOMIC DNA]</scope>
    <source>
        <strain evidence="2 3">Bd21</strain>
    </source>
</reference>
<gene>
    <name evidence="2" type="ORF">BRADI_3g26745v3</name>
</gene>
<reference evidence="3" key="3">
    <citation type="submission" date="2018-08" db="UniProtKB">
        <authorList>
            <consortium name="EnsemblPlants"/>
        </authorList>
    </citation>
    <scope>IDENTIFICATION</scope>
    <source>
        <strain evidence="3">cv. Bd21</strain>
    </source>
</reference>
<dbReference type="InParanoid" id="A0A0Q3FA73"/>
<evidence type="ECO:0000313" key="4">
    <source>
        <dbReference type="Proteomes" id="UP000008810"/>
    </source>
</evidence>
<dbReference type="AlphaFoldDB" id="A0A0Q3FA73"/>
<dbReference type="EMBL" id="CM000882">
    <property type="protein sequence ID" value="KQJ96710.1"/>
    <property type="molecule type" value="Genomic_DNA"/>
</dbReference>
<keyword evidence="4" id="KW-1185">Reference proteome</keyword>
<reference evidence="2" key="2">
    <citation type="submission" date="2017-06" db="EMBL/GenBank/DDBJ databases">
        <title>WGS assembly of Brachypodium distachyon.</title>
        <authorList>
            <consortium name="The International Brachypodium Initiative"/>
            <person name="Lucas S."/>
            <person name="Harmon-Smith M."/>
            <person name="Lail K."/>
            <person name="Tice H."/>
            <person name="Grimwood J."/>
            <person name="Bruce D."/>
            <person name="Barry K."/>
            <person name="Shu S."/>
            <person name="Lindquist E."/>
            <person name="Wang M."/>
            <person name="Pitluck S."/>
            <person name="Vogel J.P."/>
            <person name="Garvin D.F."/>
            <person name="Mockler T.C."/>
            <person name="Schmutz J."/>
            <person name="Rokhsar D."/>
            <person name="Bevan M.W."/>
        </authorList>
    </citation>
    <scope>NUCLEOTIDE SEQUENCE</scope>
    <source>
        <strain evidence="2">Bd21</strain>
    </source>
</reference>